<organism evidence="1 2">
    <name type="scientific">Gigaspora margarita</name>
    <dbReference type="NCBI Taxonomy" id="4874"/>
    <lineage>
        <taxon>Eukaryota</taxon>
        <taxon>Fungi</taxon>
        <taxon>Fungi incertae sedis</taxon>
        <taxon>Mucoromycota</taxon>
        <taxon>Glomeromycotina</taxon>
        <taxon>Glomeromycetes</taxon>
        <taxon>Diversisporales</taxon>
        <taxon>Gigasporaceae</taxon>
        <taxon>Gigaspora</taxon>
    </lineage>
</organism>
<proteinExistence type="predicted"/>
<evidence type="ECO:0000313" key="1">
    <source>
        <dbReference type="EMBL" id="CAG8591204.1"/>
    </source>
</evidence>
<sequence>MHINKSVKEICKCKACLIIDSQGQKLTYTDKYAEATQCPICLATRFNENKIAQKSAAYYPIIPRLKFQYADSEKSKLFRYRSNYVFNNNTYCDIFDGDLYKRLLYNGIIKDERDLILSASLDGYQIFRQHRDDNWVIILINNNIPPEDRVKQENLLIVAIIPGPNSPKNFNSFIRPIINELKKLEDGIVCWDGWKKEKFILRAFPIWCGDIPAISKLTYITGHNGYMCCRFCDLKEVLDSKSGVSHVYYPLKHPTNNGEKSYNIENLPLRNHKSYLNKVSIWKATLDKKKKHKEKPVSIQFPASFPLDIMHLIFEGAAMQMYKHWSGIFYSDKSLNNTENNPQTLSKIIWKNIGNILEINKKSMPSEFGRSPPNITQYSNLFKAEDWVNRTFLYSLPLPQHFHENWYLFVEAARIAYPIERLCGILQPMVRSNLNSYKNLMNNILLQDRFYHLRFVSDLYGGEELWVPSLDYTLNNKEFKALSNFYHANLDEPILEIIKYAKLRTREGYMIGSLMSKVAANARDNSCIMGKYQLFAYIHNVKNVRKGLCDLYSYEEFGDYEFVDVSRIQKCIGFLRVGKCFYVIDKTN</sequence>
<accession>A0ABN7UIL6</accession>
<comment type="caution">
    <text evidence="1">The sequence shown here is derived from an EMBL/GenBank/DDBJ whole genome shotgun (WGS) entry which is preliminary data.</text>
</comment>
<dbReference type="Pfam" id="PF02992">
    <property type="entry name" value="Transposase_21"/>
    <property type="match status" value="1"/>
</dbReference>
<dbReference type="EMBL" id="CAJVQB010002902">
    <property type="protein sequence ID" value="CAG8591204.1"/>
    <property type="molecule type" value="Genomic_DNA"/>
</dbReference>
<dbReference type="InterPro" id="IPR004242">
    <property type="entry name" value="Transposase_21"/>
</dbReference>
<protein>
    <submittedName>
        <fullName evidence="1">4690_t:CDS:1</fullName>
    </submittedName>
</protein>
<dbReference type="Proteomes" id="UP000789901">
    <property type="component" value="Unassembled WGS sequence"/>
</dbReference>
<dbReference type="PANTHER" id="PTHR46579">
    <property type="entry name" value="F5/8 TYPE C DOMAIN-CONTAINING PROTEIN-RELATED"/>
    <property type="match status" value="1"/>
</dbReference>
<keyword evidence="2" id="KW-1185">Reference proteome</keyword>
<dbReference type="PANTHER" id="PTHR46579:SF1">
    <property type="entry name" value="F5_8 TYPE C DOMAIN-CONTAINING PROTEIN"/>
    <property type="match status" value="1"/>
</dbReference>
<name>A0ABN7UIL6_GIGMA</name>
<reference evidence="1 2" key="1">
    <citation type="submission" date="2021-06" db="EMBL/GenBank/DDBJ databases">
        <authorList>
            <person name="Kallberg Y."/>
            <person name="Tangrot J."/>
            <person name="Rosling A."/>
        </authorList>
    </citation>
    <scope>NUCLEOTIDE SEQUENCE [LARGE SCALE GENOMIC DNA]</scope>
    <source>
        <strain evidence="1 2">120-4 pot B 10/14</strain>
    </source>
</reference>
<evidence type="ECO:0000313" key="2">
    <source>
        <dbReference type="Proteomes" id="UP000789901"/>
    </source>
</evidence>
<gene>
    <name evidence="1" type="ORF">GMARGA_LOCUS6417</name>
</gene>